<dbReference type="Gene3D" id="3.80.10.10">
    <property type="entry name" value="Ribonuclease Inhibitor"/>
    <property type="match status" value="1"/>
</dbReference>
<sequence>METRTTKSPGLEDIPYLFHHILSLLPVKEAACTCVLSKSWLHAWSTIPKLRFNQSIMLLKQLDDYINLIDRTLLRYFEHNIPVVSFDLKIIIKDQESASLVEKMIEQWIRGLAPKRCFNELCITYTDECWRIIKFTLPDEIFSGVNLTTISVTVEHGYHNAVEMCRNPVINCVSLQVLELLHVNTSEEVLNKLLSTCTLLKKIKLYLNNKLKTTIKVKNLHFLRELEIRSLDKSVILEIDDVPSLCLFTYTTFPRWSNPQPFNMTSLGGVTDLCIGGVTMYDAYFDMINSKFPNLECLTLRTWFTGEKRWDITCVSLNRLDLILWQHTEAHQQIYAPKLLLFGYKGFIIPKLSFPNIVPKQINLKLLLNGPVDHLFFLKMREALSLSSGFDIEISYWSSDIVVPLNIDIDNLRRKVPYPATNVRQLLVEIDFEERMGEYLQFIDTFFSICHPNYERVYRDKPSKDINSYKQMVKWMIEKKMPEVIDVWIKDPHTGKWEDQTNVWRSSPENLVSWYAISFQLNWCSR</sequence>
<accession>A0ABQ5E9P3</accession>
<evidence type="ECO:0000313" key="2">
    <source>
        <dbReference type="EMBL" id="GJT47307.1"/>
    </source>
</evidence>
<proteinExistence type="predicted"/>
<dbReference type="InterPro" id="IPR053772">
    <property type="entry name" value="At1g61320/At1g61330-like"/>
</dbReference>
<evidence type="ECO:0000259" key="1">
    <source>
        <dbReference type="Pfam" id="PF24758"/>
    </source>
</evidence>
<dbReference type="InterPro" id="IPR036047">
    <property type="entry name" value="F-box-like_dom_sf"/>
</dbReference>
<dbReference type="PANTHER" id="PTHR34145:SF28">
    <property type="entry name" value="F-BOX DOMAIN-CONTAINING PROTEIN"/>
    <property type="match status" value="1"/>
</dbReference>
<dbReference type="SUPFAM" id="SSF81383">
    <property type="entry name" value="F-box domain"/>
    <property type="match status" value="1"/>
</dbReference>
<dbReference type="Pfam" id="PF24758">
    <property type="entry name" value="LRR_At5g56370"/>
    <property type="match status" value="1"/>
</dbReference>
<feature type="domain" description="F-box/LRR-repeat protein 15/At3g58940/PEG3-like LRR" evidence="1">
    <location>
        <begin position="106"/>
        <end position="228"/>
    </location>
</feature>
<dbReference type="PANTHER" id="PTHR34145">
    <property type="entry name" value="OS02G0105600 PROTEIN"/>
    <property type="match status" value="1"/>
</dbReference>
<dbReference type="InterPro" id="IPR055411">
    <property type="entry name" value="LRR_FXL15/At3g58940/PEG3-like"/>
</dbReference>
<comment type="caution">
    <text evidence="2">The sequence shown here is derived from an EMBL/GenBank/DDBJ whole genome shotgun (WGS) entry which is preliminary data.</text>
</comment>
<gene>
    <name evidence="2" type="ORF">Tco_0956022</name>
</gene>
<reference evidence="2" key="1">
    <citation type="journal article" date="2022" name="Int. J. Mol. Sci.">
        <title>Draft Genome of Tanacetum Coccineum: Genomic Comparison of Closely Related Tanacetum-Family Plants.</title>
        <authorList>
            <person name="Yamashiro T."/>
            <person name="Shiraishi A."/>
            <person name="Nakayama K."/>
            <person name="Satake H."/>
        </authorList>
    </citation>
    <scope>NUCLEOTIDE SEQUENCE</scope>
</reference>
<organism evidence="2 3">
    <name type="scientific">Tanacetum coccineum</name>
    <dbReference type="NCBI Taxonomy" id="301880"/>
    <lineage>
        <taxon>Eukaryota</taxon>
        <taxon>Viridiplantae</taxon>
        <taxon>Streptophyta</taxon>
        <taxon>Embryophyta</taxon>
        <taxon>Tracheophyta</taxon>
        <taxon>Spermatophyta</taxon>
        <taxon>Magnoliopsida</taxon>
        <taxon>eudicotyledons</taxon>
        <taxon>Gunneridae</taxon>
        <taxon>Pentapetalae</taxon>
        <taxon>asterids</taxon>
        <taxon>campanulids</taxon>
        <taxon>Asterales</taxon>
        <taxon>Asteraceae</taxon>
        <taxon>Asteroideae</taxon>
        <taxon>Anthemideae</taxon>
        <taxon>Anthemidinae</taxon>
        <taxon>Tanacetum</taxon>
    </lineage>
</organism>
<keyword evidence="3" id="KW-1185">Reference proteome</keyword>
<reference evidence="2" key="2">
    <citation type="submission" date="2022-01" db="EMBL/GenBank/DDBJ databases">
        <authorList>
            <person name="Yamashiro T."/>
            <person name="Shiraishi A."/>
            <person name="Satake H."/>
            <person name="Nakayama K."/>
        </authorList>
    </citation>
    <scope>NUCLEOTIDE SEQUENCE</scope>
</reference>
<name>A0ABQ5E9P3_9ASTR</name>
<dbReference type="EMBL" id="BQNB010016056">
    <property type="protein sequence ID" value="GJT47307.1"/>
    <property type="molecule type" value="Genomic_DNA"/>
</dbReference>
<protein>
    <submittedName>
        <fullName evidence="2">F-box protein-like protein</fullName>
    </submittedName>
</protein>
<dbReference type="InterPro" id="IPR032675">
    <property type="entry name" value="LRR_dom_sf"/>
</dbReference>
<dbReference type="Proteomes" id="UP001151760">
    <property type="component" value="Unassembled WGS sequence"/>
</dbReference>
<evidence type="ECO:0000313" key="3">
    <source>
        <dbReference type="Proteomes" id="UP001151760"/>
    </source>
</evidence>